<keyword evidence="1" id="KW-1133">Transmembrane helix</keyword>
<accession>A0A8H9HZ01</accession>
<keyword evidence="4" id="KW-1185">Reference proteome</keyword>
<evidence type="ECO:0000256" key="1">
    <source>
        <dbReference type="SAM" id="Phobius"/>
    </source>
</evidence>
<dbReference type="Proteomes" id="UP000037395">
    <property type="component" value="Unassembled WGS sequence"/>
</dbReference>
<evidence type="ECO:0000313" key="4">
    <source>
        <dbReference type="Proteomes" id="UP000037395"/>
    </source>
</evidence>
<dbReference type="EMBL" id="JPRF03000021">
    <property type="protein sequence ID" value="OEV37296.1"/>
    <property type="molecule type" value="Genomic_DNA"/>
</dbReference>
<dbReference type="AlphaFoldDB" id="A0A1E7N9C9"/>
<gene>
    <name evidence="2" type="ORF">GCM10010502_56650</name>
    <name evidence="3" type="ORF">HS99_0005755</name>
</gene>
<keyword evidence="1" id="KW-0812">Transmembrane</keyword>
<protein>
    <submittedName>
        <fullName evidence="3">Uncharacterized protein</fullName>
    </submittedName>
</protein>
<accession>A0A1E7N9C9</accession>
<comment type="caution">
    <text evidence="3">The sequence shown here is derived from an EMBL/GenBank/DDBJ whole genome shotgun (WGS) entry which is preliminary data.</text>
</comment>
<dbReference type="EMBL" id="BMUB01000017">
    <property type="protein sequence ID" value="GGU95475.1"/>
    <property type="molecule type" value="Genomic_DNA"/>
</dbReference>
<reference evidence="2" key="5">
    <citation type="submission" date="2020-09" db="EMBL/GenBank/DDBJ databases">
        <authorList>
            <person name="Sun Q."/>
            <person name="Ohkuma M."/>
        </authorList>
    </citation>
    <scope>NUCLEOTIDE SEQUENCE</scope>
    <source>
        <strain evidence="2">JCM 4434</strain>
    </source>
</reference>
<organism evidence="3 4">
    <name type="scientific">Kitasatospora aureofaciens</name>
    <name type="common">Streptomyces aureofaciens</name>
    <dbReference type="NCBI Taxonomy" id="1894"/>
    <lineage>
        <taxon>Bacteria</taxon>
        <taxon>Bacillati</taxon>
        <taxon>Actinomycetota</taxon>
        <taxon>Actinomycetes</taxon>
        <taxon>Kitasatosporales</taxon>
        <taxon>Streptomycetaceae</taxon>
        <taxon>Kitasatospora</taxon>
    </lineage>
</organism>
<reference evidence="3" key="4">
    <citation type="submission" date="2016-08" db="EMBL/GenBank/DDBJ databases">
        <title>Sequencing, Assembly and Comparative Genomics of S. aureofaciens ATCC 10762.</title>
        <authorList>
            <person name="Gradnigo J.S."/>
            <person name="Johnson N."/>
            <person name="Somerville G.A."/>
        </authorList>
    </citation>
    <scope>NUCLEOTIDE SEQUENCE [LARGE SCALE GENOMIC DNA]</scope>
    <source>
        <strain evidence="3">ATCC 10762</strain>
    </source>
</reference>
<reference evidence="4" key="3">
    <citation type="submission" date="2016-08" db="EMBL/GenBank/DDBJ databases">
        <title>Sequencing, assembly and comparative genomics of S. aureofaciens ATCC 10762.</title>
        <authorList>
            <person name="Gradnigo J.S."/>
            <person name="Johnson N."/>
            <person name="Somerville G.A."/>
        </authorList>
    </citation>
    <scope>NUCLEOTIDE SEQUENCE [LARGE SCALE GENOMIC DNA]</scope>
    <source>
        <strain evidence="4">ATCC 10762 / DSM 40127 / CCM 3239 / JCM 4008 / LMG 5968 / NBRC 12843 / NCIMB 8234 / A-377</strain>
    </source>
</reference>
<proteinExistence type="predicted"/>
<sequence>MGRRRRRASLGRTASSSRLCTFYRIVSASLRKPRVLYGLPYGGVVWLSGYVVLPIAGLHKPIWTYDAKTLGDDLTAHLAYGVVHEQRFLVAEQGFRVLAATAVRDPR</sequence>
<evidence type="ECO:0000313" key="2">
    <source>
        <dbReference type="EMBL" id="GGU95475.1"/>
    </source>
</evidence>
<name>A0A1E7N9C9_KITAU</name>
<evidence type="ECO:0000313" key="3">
    <source>
        <dbReference type="EMBL" id="OEV37296.1"/>
    </source>
</evidence>
<dbReference type="Proteomes" id="UP000610124">
    <property type="component" value="Unassembled WGS sequence"/>
</dbReference>
<keyword evidence="1" id="KW-0472">Membrane</keyword>
<reference evidence="3 4" key="2">
    <citation type="submission" date="2014-07" db="EMBL/GenBank/DDBJ databases">
        <authorList>
            <person name="Zhang J.E."/>
            <person name="Yang H."/>
            <person name="Guo J."/>
            <person name="Deng Z."/>
            <person name="Luo H."/>
            <person name="Luo M."/>
            <person name="Zhao B."/>
        </authorList>
    </citation>
    <scope>NUCLEOTIDE SEQUENCE [LARGE SCALE GENOMIC DNA]</scope>
    <source>
        <strain evidence="3">ATCC 10762</strain>
        <strain evidence="4">ATCC 10762 / DSM 40127 / CCM 3239 / JCM 4008 / LMG 5968 / NBRC 12843 / NCIMB 8234 / A-377</strain>
    </source>
</reference>
<feature type="transmembrane region" description="Helical" evidence="1">
    <location>
        <begin position="35"/>
        <end position="56"/>
    </location>
</feature>
<reference evidence="2" key="1">
    <citation type="journal article" date="2014" name="Int. J. Syst. Evol. Microbiol.">
        <title>Complete genome sequence of Corynebacterium casei LMG S-19264T (=DSM 44701T), isolated from a smear-ripened cheese.</title>
        <authorList>
            <consortium name="US DOE Joint Genome Institute (JGI-PGF)"/>
            <person name="Walter F."/>
            <person name="Albersmeier A."/>
            <person name="Kalinowski J."/>
            <person name="Ruckert C."/>
        </authorList>
    </citation>
    <scope>NUCLEOTIDE SEQUENCE</scope>
    <source>
        <strain evidence="2">JCM 4434</strain>
    </source>
</reference>